<evidence type="ECO:0000256" key="8">
    <source>
        <dbReference type="PIRSR" id="PIRSR000412-50"/>
    </source>
</evidence>
<comment type="function">
    <text evidence="9">Interconversion of serine and glycine.</text>
</comment>
<keyword evidence="11" id="KW-0489">Methyltransferase</keyword>
<dbReference type="EC" id="2.1.2.1" evidence="9"/>
<dbReference type="PANTHER" id="PTHR11680">
    <property type="entry name" value="SERINE HYDROXYMETHYLTRANSFERASE"/>
    <property type="match status" value="1"/>
</dbReference>
<proteinExistence type="inferred from homology"/>
<dbReference type="InterPro" id="IPR019798">
    <property type="entry name" value="Ser_HO-MeTrfase_PLP_BS"/>
</dbReference>
<dbReference type="Gene3D" id="3.40.640.10">
    <property type="entry name" value="Type I PLP-dependent aspartate aminotransferase-like (Major domain)"/>
    <property type="match status" value="1"/>
</dbReference>
<comment type="catalytic activity">
    <reaction evidence="1 9">
        <text>(6R)-5,10-methylene-5,6,7,8-tetrahydrofolate + glycine + H2O = (6S)-5,6,7,8-tetrahydrofolate + L-serine</text>
        <dbReference type="Rhea" id="RHEA:15481"/>
        <dbReference type="ChEBI" id="CHEBI:15377"/>
        <dbReference type="ChEBI" id="CHEBI:15636"/>
        <dbReference type="ChEBI" id="CHEBI:33384"/>
        <dbReference type="ChEBI" id="CHEBI:57305"/>
        <dbReference type="ChEBI" id="CHEBI:57453"/>
        <dbReference type="EC" id="2.1.2.1"/>
    </reaction>
</comment>
<evidence type="ECO:0000256" key="7">
    <source>
        <dbReference type="ARBA" id="ARBA00022898"/>
    </source>
</evidence>
<evidence type="ECO:0000256" key="9">
    <source>
        <dbReference type="RuleBase" id="RU000585"/>
    </source>
</evidence>
<dbReference type="InterPro" id="IPR049943">
    <property type="entry name" value="Ser_HO-MeTrfase-like"/>
</dbReference>
<dbReference type="GO" id="GO:0032259">
    <property type="term" value="P:methylation"/>
    <property type="evidence" value="ECO:0007669"/>
    <property type="project" value="UniProtKB-KW"/>
</dbReference>
<dbReference type="GeneID" id="93647280"/>
<feature type="domain" description="Serine hydroxymethyltransferase-like" evidence="10">
    <location>
        <begin position="5"/>
        <end position="392"/>
    </location>
</feature>
<comment type="caution">
    <text evidence="11">The sequence shown here is derived from an EMBL/GenBank/DDBJ whole genome shotgun (WGS) entry which is preliminary data.</text>
</comment>
<evidence type="ECO:0000313" key="11">
    <source>
        <dbReference type="EMBL" id="OAG28791.1"/>
    </source>
</evidence>
<dbReference type="NCBIfam" id="NF000586">
    <property type="entry name" value="PRK00011.1"/>
    <property type="match status" value="1"/>
</dbReference>
<keyword evidence="12" id="KW-1185">Reference proteome</keyword>
<dbReference type="GO" id="GO:0030170">
    <property type="term" value="F:pyridoxal phosphate binding"/>
    <property type="evidence" value="ECO:0007669"/>
    <property type="project" value="InterPro"/>
</dbReference>
<dbReference type="InterPro" id="IPR039429">
    <property type="entry name" value="SHMT-like_dom"/>
</dbReference>
<evidence type="ECO:0000256" key="5">
    <source>
        <dbReference type="ARBA" id="ARBA00022563"/>
    </source>
</evidence>
<dbReference type="VEuPathDB" id="MicrosporidiaDB:NEDG_00930"/>
<dbReference type="OrthoDB" id="10265628at2759"/>
<dbReference type="InterPro" id="IPR015421">
    <property type="entry name" value="PyrdxlP-dep_Trfase_major"/>
</dbReference>
<gene>
    <name evidence="11" type="ORF">NEDG_00930</name>
</gene>
<comment type="similarity">
    <text evidence="4 9">Belongs to the SHMT family.</text>
</comment>
<keyword evidence="6 9" id="KW-0808">Transferase</keyword>
<dbReference type="PIRSF" id="PIRSF000412">
    <property type="entry name" value="SHMT"/>
    <property type="match status" value="1"/>
</dbReference>
<organism evidence="11 12">
    <name type="scientific">Nematocida displodere</name>
    <dbReference type="NCBI Taxonomy" id="1805483"/>
    <lineage>
        <taxon>Eukaryota</taxon>
        <taxon>Fungi</taxon>
        <taxon>Fungi incertae sedis</taxon>
        <taxon>Microsporidia</taxon>
        <taxon>Nematocida</taxon>
    </lineage>
</organism>
<dbReference type="InterPro" id="IPR015422">
    <property type="entry name" value="PyrdxlP-dep_Trfase_small"/>
</dbReference>
<protein>
    <recommendedName>
        <fullName evidence="9">Serine hydroxymethyltransferase</fullName>
        <ecNumber evidence="9">2.1.2.1</ecNumber>
    </recommendedName>
</protein>
<name>A0A177EBA5_9MICR</name>
<dbReference type="Gene3D" id="3.90.1150.10">
    <property type="entry name" value="Aspartate Aminotransferase, domain 1"/>
    <property type="match status" value="1"/>
</dbReference>
<dbReference type="EMBL" id="LTDL01000042">
    <property type="protein sequence ID" value="OAG28791.1"/>
    <property type="molecule type" value="Genomic_DNA"/>
</dbReference>
<comment type="pathway">
    <text evidence="3 9">One-carbon metabolism; tetrahydrofolate interconversion.</text>
</comment>
<evidence type="ECO:0000256" key="2">
    <source>
        <dbReference type="ARBA" id="ARBA00001933"/>
    </source>
</evidence>
<dbReference type="GO" id="GO:0008168">
    <property type="term" value="F:methyltransferase activity"/>
    <property type="evidence" value="ECO:0007669"/>
    <property type="project" value="UniProtKB-KW"/>
</dbReference>
<dbReference type="STRING" id="1805483.A0A177EBA5"/>
<evidence type="ECO:0000256" key="3">
    <source>
        <dbReference type="ARBA" id="ARBA00004777"/>
    </source>
</evidence>
<dbReference type="PANTHER" id="PTHR11680:SF35">
    <property type="entry name" value="SERINE HYDROXYMETHYLTRANSFERASE 1"/>
    <property type="match status" value="1"/>
</dbReference>
<dbReference type="InterPro" id="IPR015424">
    <property type="entry name" value="PyrdxlP-dep_Trfase"/>
</dbReference>
<dbReference type="GO" id="GO:0035999">
    <property type="term" value="P:tetrahydrofolate interconversion"/>
    <property type="evidence" value="ECO:0007669"/>
    <property type="project" value="UniProtKB-UniPathway"/>
</dbReference>
<evidence type="ECO:0000256" key="1">
    <source>
        <dbReference type="ARBA" id="ARBA00001528"/>
    </source>
</evidence>
<evidence type="ECO:0000256" key="6">
    <source>
        <dbReference type="ARBA" id="ARBA00022679"/>
    </source>
</evidence>
<evidence type="ECO:0000313" key="12">
    <source>
        <dbReference type="Proteomes" id="UP000185944"/>
    </source>
</evidence>
<evidence type="ECO:0000259" key="10">
    <source>
        <dbReference type="Pfam" id="PF00464"/>
    </source>
</evidence>
<dbReference type="UniPathway" id="UPA00193"/>
<dbReference type="CDD" id="cd00378">
    <property type="entry name" value="SHMT"/>
    <property type="match status" value="1"/>
</dbReference>
<accession>A0A177EBA5</accession>
<dbReference type="SUPFAM" id="SSF53383">
    <property type="entry name" value="PLP-dependent transferases"/>
    <property type="match status" value="1"/>
</dbReference>
<comment type="cofactor">
    <cofactor evidence="2 8 9">
        <name>pyridoxal 5'-phosphate</name>
        <dbReference type="ChEBI" id="CHEBI:597326"/>
    </cofactor>
</comment>
<evidence type="ECO:0000256" key="4">
    <source>
        <dbReference type="ARBA" id="ARBA00006376"/>
    </source>
</evidence>
<reference evidence="11 12" key="1">
    <citation type="submission" date="2016-02" db="EMBL/GenBank/DDBJ databases">
        <title>Discovery of a natural microsporidian pathogen with a broad tissue tropism in Caenorhabditis elegans.</title>
        <authorList>
            <person name="Luallen R.J."/>
            <person name="Reinke A.W."/>
            <person name="Tong L."/>
            <person name="Botts M.R."/>
            <person name="Felix M.-A."/>
            <person name="Troemel E.R."/>
        </authorList>
    </citation>
    <scope>NUCLEOTIDE SEQUENCE [LARGE SCALE GENOMIC DNA]</scope>
    <source>
        <strain evidence="11 12">JUm2807</strain>
    </source>
</reference>
<dbReference type="GO" id="GO:0019264">
    <property type="term" value="P:glycine biosynthetic process from serine"/>
    <property type="evidence" value="ECO:0007669"/>
    <property type="project" value="InterPro"/>
</dbReference>
<dbReference type="Pfam" id="PF00464">
    <property type="entry name" value="SHMT"/>
    <property type="match status" value="1"/>
</dbReference>
<dbReference type="RefSeq" id="XP_067543536.1">
    <property type="nucleotide sequence ID" value="XM_067688348.1"/>
</dbReference>
<dbReference type="PROSITE" id="PS00096">
    <property type="entry name" value="SHMT"/>
    <property type="match status" value="1"/>
</dbReference>
<feature type="modified residue" description="N6-(pyridoxal phosphate)lysine" evidence="8">
    <location>
        <position position="231"/>
    </location>
</feature>
<sequence length="448" mass="49460">MTTYQDIELEHLIKEEEQRQDNTLTMIASENYVFPYVYACSGSMLTNKYSEGRVGARYYGGTAYIDLIEDLCQKRALKLFNLDPEVWGASVQPYSGSVANFAAYSAMTVPGGKIMGMDLPSGGHLTHGFQTKAKKISGTSLYFSSHPYTVTDKGVIDYDALEEQFNQVLPDILICGYSAHSQDLQYERLRSIAGNRAFLFADISHISALISAGLMNSPFEHCDVVMTTTHKGLRGPRGAIIFFKKSVTVSGTTHNLDQKVNSAVFPLLQGGPHNHTIAGIAHALEMASRPEFKASLQQVVKNSQVLVRVLKNKGYNIVTESTVNHIALVDLRNKNIKGQDVETVCDFLGLTINKNAVPNDQSFFKPSGIRLGTYAITTRGLKEEETERLALIIDFAACMALAHQESGSSLALSEWLCEKSPERQKMLLDVQNQIAALARQFPVPKLHN</sequence>
<dbReference type="InterPro" id="IPR001085">
    <property type="entry name" value="Ser_HO-MeTrfase"/>
</dbReference>
<dbReference type="AlphaFoldDB" id="A0A177EBA5"/>
<keyword evidence="7 8" id="KW-0663">Pyridoxal phosphate</keyword>
<dbReference type="GO" id="GO:0004372">
    <property type="term" value="F:glycine hydroxymethyltransferase activity"/>
    <property type="evidence" value="ECO:0007669"/>
    <property type="project" value="UniProtKB-EC"/>
</dbReference>
<keyword evidence="5 9" id="KW-0554">One-carbon metabolism</keyword>
<dbReference type="GO" id="GO:0005739">
    <property type="term" value="C:mitochondrion"/>
    <property type="evidence" value="ECO:0007669"/>
    <property type="project" value="TreeGrafter"/>
</dbReference>
<dbReference type="Proteomes" id="UP000185944">
    <property type="component" value="Unassembled WGS sequence"/>
</dbReference>